<dbReference type="Pfam" id="PF19788">
    <property type="entry name" value="DUF6272"/>
    <property type="match status" value="1"/>
</dbReference>
<dbReference type="NCBIfam" id="NF038262">
    <property type="entry name" value="SiaB_fam_kinase"/>
    <property type="match status" value="1"/>
</dbReference>
<reference evidence="1 2" key="1">
    <citation type="submission" date="2016-09" db="EMBL/GenBank/DDBJ databases">
        <authorList>
            <person name="Capua I."/>
            <person name="De Benedictis P."/>
            <person name="Joannis T."/>
            <person name="Lombin L.H."/>
            <person name="Cattoli G."/>
        </authorList>
    </citation>
    <scope>NUCLEOTIDE SEQUENCE [LARGE SCALE GENOMIC DNA]</scope>
    <source>
        <strain evidence="1 2">A7P-90m</strain>
    </source>
</reference>
<dbReference type="STRING" id="1640674.SAMN05216323_105413"/>
<keyword evidence="2" id="KW-1185">Reference proteome</keyword>
<name>A0A1G6PRZ5_9BACT</name>
<dbReference type="EMBL" id="FMYP01000054">
    <property type="protein sequence ID" value="SDC82434.1"/>
    <property type="molecule type" value="Genomic_DNA"/>
</dbReference>
<protein>
    <recommendedName>
        <fullName evidence="3">Histidine kinase-, DNA gyrase B-, and HSP90-like ATPase</fullName>
    </recommendedName>
</protein>
<organism evidence="1 2">
    <name type="scientific">Williamwhitmania taraxaci</name>
    <dbReference type="NCBI Taxonomy" id="1640674"/>
    <lineage>
        <taxon>Bacteria</taxon>
        <taxon>Pseudomonadati</taxon>
        <taxon>Bacteroidota</taxon>
        <taxon>Bacteroidia</taxon>
        <taxon>Bacteroidales</taxon>
        <taxon>Williamwhitmaniaceae</taxon>
        <taxon>Williamwhitmania</taxon>
    </lineage>
</organism>
<evidence type="ECO:0008006" key="3">
    <source>
        <dbReference type="Google" id="ProtNLM"/>
    </source>
</evidence>
<proteinExistence type="predicted"/>
<evidence type="ECO:0000313" key="1">
    <source>
        <dbReference type="EMBL" id="SDC82434.1"/>
    </source>
</evidence>
<evidence type="ECO:0000313" key="2">
    <source>
        <dbReference type="Proteomes" id="UP000199452"/>
    </source>
</evidence>
<dbReference type="Proteomes" id="UP000199452">
    <property type="component" value="Unassembled WGS sequence"/>
</dbReference>
<gene>
    <name evidence="1" type="ORF">SAMN05216323_105413</name>
</gene>
<dbReference type="RefSeq" id="WP_092439661.1">
    <property type="nucleotide sequence ID" value="NZ_FMYP01000054.1"/>
</dbReference>
<dbReference type="OrthoDB" id="1117715at2"/>
<accession>A0A1G6PRZ5</accession>
<sequence length="191" mass="21778">MDNKNVKGFLEFVYDFYKSMKAHEISLVYEGEITHQITKAFTSLTESNMAKEEESNSVQKKVFHVMVECLQNISKHADNFGSEDFLFAGRGIFMVSKGEEEYNVTTGNVIENSKIEELSKILDQINSLDKEGLKLLYKNQMKEGRLSEKGGAGLGFIDIARKTGRKLEYHFLPIDNESHFFILTSTIDRNA</sequence>
<dbReference type="AlphaFoldDB" id="A0A1G6PRZ5"/>
<dbReference type="InterPro" id="IPR046239">
    <property type="entry name" value="DUF6272"/>
</dbReference>